<dbReference type="AlphaFoldDB" id="A0AAW4WXJ5"/>
<keyword evidence="8" id="KW-1185">Reference proteome</keyword>
<dbReference type="InterPro" id="IPR037171">
    <property type="entry name" value="NagB/RpiA_transferase-like"/>
</dbReference>
<dbReference type="GO" id="GO:0003677">
    <property type="term" value="F:DNA binding"/>
    <property type="evidence" value="ECO:0007669"/>
    <property type="project" value="UniProtKB-KW"/>
</dbReference>
<dbReference type="Proteomes" id="UP001199296">
    <property type="component" value="Unassembled WGS sequence"/>
</dbReference>
<dbReference type="SUPFAM" id="SSF100950">
    <property type="entry name" value="NagB/RpiA/CoA transferase-like"/>
    <property type="match status" value="1"/>
</dbReference>
<keyword evidence="5" id="KW-0175">Coiled coil</keyword>
<gene>
    <name evidence="7" type="ORF">LJ207_04745</name>
</gene>
<keyword evidence="3" id="KW-0238">DNA-binding</keyword>
<dbReference type="SUPFAM" id="SSF46785">
    <property type="entry name" value="Winged helix' DNA-binding domain"/>
    <property type="match status" value="1"/>
</dbReference>
<dbReference type="RefSeq" id="WP_229344555.1">
    <property type="nucleotide sequence ID" value="NZ_JAJFAT010000005.1"/>
</dbReference>
<dbReference type="EMBL" id="JAJFAT010000005">
    <property type="protein sequence ID" value="MCC3144633.1"/>
    <property type="molecule type" value="Genomic_DNA"/>
</dbReference>
<dbReference type="InterPro" id="IPR007324">
    <property type="entry name" value="Sugar-bd_dom_put"/>
</dbReference>
<feature type="domain" description="Sugar-binding" evidence="6">
    <location>
        <begin position="62"/>
        <end position="311"/>
    </location>
</feature>
<comment type="similarity">
    <text evidence="1">Belongs to the SorC transcriptional regulatory family.</text>
</comment>
<feature type="coiled-coil region" evidence="5">
    <location>
        <begin position="181"/>
        <end position="234"/>
    </location>
</feature>
<evidence type="ECO:0000313" key="8">
    <source>
        <dbReference type="Proteomes" id="UP001199296"/>
    </source>
</evidence>
<evidence type="ECO:0000256" key="1">
    <source>
        <dbReference type="ARBA" id="ARBA00010466"/>
    </source>
</evidence>
<evidence type="ECO:0000256" key="4">
    <source>
        <dbReference type="ARBA" id="ARBA00023163"/>
    </source>
</evidence>
<name>A0AAW4WXJ5_9FIRM</name>
<proteinExistence type="inferred from homology"/>
<evidence type="ECO:0000313" key="7">
    <source>
        <dbReference type="EMBL" id="MCC3144633.1"/>
    </source>
</evidence>
<sequence length="316" mass="35771">MTNQRYCNKLKAAKYYYNENLTQQEIADRLYLSRPTVSKMLKEAKEEGIVQFKIVDVQNKCNMFDLEERLMNRFSLKNAIVCDYDESFDNLKDKIGEVAAEYFEDLVQNNMEIGFSWGSTLKAMVKNLSFNNKVKNLELITLVGGSGKIDSDIHSNVIIENVLDKYDGEGHFLYAPAIVDNKELKENLINNQETRELLDRAKNVDIAFVGIGSIKELAERLNFEAEEKKELKKYNAVGDVCSRFYDAEGKLCPTEINERIIGIELEELRKIETVVGVAGGEGKVNSINAALKGGFLDVLVTDKITAEKVLEKGCDY</sequence>
<evidence type="ECO:0000256" key="5">
    <source>
        <dbReference type="SAM" id="Coils"/>
    </source>
</evidence>
<reference evidence="7 8" key="1">
    <citation type="submission" date="2021-10" db="EMBL/GenBank/DDBJ databases">
        <authorList>
            <person name="Grouzdev D.S."/>
            <person name="Pantiukh K.S."/>
            <person name="Krutkina M.S."/>
        </authorList>
    </citation>
    <scope>NUCLEOTIDE SEQUENCE [LARGE SCALE GENOMIC DNA]</scope>
    <source>
        <strain evidence="7 8">Z-7514</strain>
    </source>
</reference>
<protein>
    <submittedName>
        <fullName evidence="7">Sugar-binding transcriptional regulator</fullName>
    </submittedName>
</protein>
<evidence type="ECO:0000256" key="3">
    <source>
        <dbReference type="ARBA" id="ARBA00023125"/>
    </source>
</evidence>
<dbReference type="GO" id="GO:0030246">
    <property type="term" value="F:carbohydrate binding"/>
    <property type="evidence" value="ECO:0007669"/>
    <property type="project" value="InterPro"/>
</dbReference>
<keyword evidence="4" id="KW-0804">Transcription</keyword>
<dbReference type="PANTHER" id="PTHR34294">
    <property type="entry name" value="TRANSCRIPTIONAL REGULATOR-RELATED"/>
    <property type="match status" value="1"/>
</dbReference>
<keyword evidence="2" id="KW-0805">Transcription regulation</keyword>
<dbReference type="Pfam" id="PF13412">
    <property type="entry name" value="HTH_24"/>
    <property type="match status" value="1"/>
</dbReference>
<dbReference type="Gene3D" id="3.40.50.1360">
    <property type="match status" value="1"/>
</dbReference>
<comment type="caution">
    <text evidence="7">The sequence shown here is derived from an EMBL/GenBank/DDBJ whole genome shotgun (WGS) entry which is preliminary data.</text>
</comment>
<organism evidence="7 8">
    <name type="scientific">Halanaerobium polyolivorans</name>
    <dbReference type="NCBI Taxonomy" id="2886943"/>
    <lineage>
        <taxon>Bacteria</taxon>
        <taxon>Bacillati</taxon>
        <taxon>Bacillota</taxon>
        <taxon>Clostridia</taxon>
        <taxon>Halanaerobiales</taxon>
        <taxon>Halanaerobiaceae</taxon>
        <taxon>Halanaerobium</taxon>
    </lineage>
</organism>
<accession>A0AAW4WXJ5</accession>
<dbReference type="InterPro" id="IPR036390">
    <property type="entry name" value="WH_DNA-bd_sf"/>
</dbReference>
<evidence type="ECO:0000256" key="2">
    <source>
        <dbReference type="ARBA" id="ARBA00023015"/>
    </source>
</evidence>
<dbReference type="Pfam" id="PF04198">
    <property type="entry name" value="Sugar-bind"/>
    <property type="match status" value="1"/>
</dbReference>
<dbReference type="PANTHER" id="PTHR34294:SF1">
    <property type="entry name" value="TRANSCRIPTIONAL REGULATOR LSRR"/>
    <property type="match status" value="1"/>
</dbReference>
<dbReference type="Gene3D" id="1.10.10.60">
    <property type="entry name" value="Homeodomain-like"/>
    <property type="match status" value="1"/>
</dbReference>
<dbReference type="InterPro" id="IPR051054">
    <property type="entry name" value="SorC_transcr_regulators"/>
</dbReference>
<evidence type="ECO:0000259" key="6">
    <source>
        <dbReference type="Pfam" id="PF04198"/>
    </source>
</evidence>